<feature type="domain" description="Clp R" evidence="9">
    <location>
        <begin position="1"/>
        <end position="144"/>
    </location>
</feature>
<dbReference type="SUPFAM" id="SSF52540">
    <property type="entry name" value="P-loop containing nucleoside triphosphate hydrolases"/>
    <property type="match status" value="2"/>
</dbReference>
<evidence type="ECO:0000313" key="10">
    <source>
        <dbReference type="EMBL" id="PNC18189.1"/>
    </source>
</evidence>
<name>A0A2N8HE37_9BACT</name>
<reference evidence="10 11" key="1">
    <citation type="journal article" date="2017" name="BMC Genomics">
        <title>Genome sequencing of 39 Akkermansia muciniphila isolates reveals its population structure, genomic and functional diverisity, and global distribution in mammalian gut microbiotas.</title>
        <authorList>
            <person name="Guo X."/>
            <person name="Li S."/>
            <person name="Zhang J."/>
            <person name="Wu F."/>
            <person name="Li X."/>
            <person name="Wu D."/>
            <person name="Zhang M."/>
            <person name="Ou Z."/>
            <person name="Jie Z."/>
            <person name="Yan Q."/>
            <person name="Li P."/>
            <person name="Yi J."/>
            <person name="Peng Y."/>
        </authorList>
    </citation>
    <scope>NUCLEOTIDE SEQUENCE [LARGE SCALE GENOMIC DNA]</scope>
    <source>
        <strain evidence="10 11">GP24</strain>
    </source>
</reference>
<proteinExistence type="predicted"/>
<dbReference type="InterPro" id="IPR027417">
    <property type="entry name" value="P-loop_NTPase"/>
</dbReference>
<dbReference type="GO" id="GO:0005737">
    <property type="term" value="C:cytoplasm"/>
    <property type="evidence" value="ECO:0007669"/>
    <property type="project" value="TreeGrafter"/>
</dbReference>
<feature type="compositionally biased region" description="Basic residues" evidence="7">
    <location>
        <begin position="847"/>
        <end position="860"/>
    </location>
</feature>
<comment type="caution">
    <text evidence="10">The sequence shown here is derived from an EMBL/GenBank/DDBJ whole genome shotgun (WGS) entry which is preliminary data.</text>
</comment>
<dbReference type="AlphaFoldDB" id="A0A2N8HE37"/>
<keyword evidence="6" id="KW-0175">Coiled coil</keyword>
<protein>
    <submittedName>
        <fullName evidence="10">NDP-hexose 4-ketoreductase</fullName>
    </submittedName>
</protein>
<dbReference type="OrthoDB" id="9803641at2"/>
<dbReference type="InterPro" id="IPR018368">
    <property type="entry name" value="ClpA/B_CS1"/>
</dbReference>
<dbReference type="GO" id="GO:0016887">
    <property type="term" value="F:ATP hydrolysis activity"/>
    <property type="evidence" value="ECO:0007669"/>
    <property type="project" value="InterPro"/>
</dbReference>
<dbReference type="PROSITE" id="PS50151">
    <property type="entry name" value="UVR"/>
    <property type="match status" value="1"/>
</dbReference>
<evidence type="ECO:0000256" key="1">
    <source>
        <dbReference type="ARBA" id="ARBA00022737"/>
    </source>
</evidence>
<dbReference type="InterPro" id="IPR041546">
    <property type="entry name" value="ClpA/ClpB_AAA_lid"/>
</dbReference>
<evidence type="ECO:0000259" key="9">
    <source>
        <dbReference type="PROSITE" id="PS51903"/>
    </source>
</evidence>
<dbReference type="Proteomes" id="UP000236000">
    <property type="component" value="Unassembled WGS sequence"/>
</dbReference>
<dbReference type="Gene3D" id="1.10.8.60">
    <property type="match status" value="2"/>
</dbReference>
<dbReference type="CDD" id="cd00009">
    <property type="entry name" value="AAA"/>
    <property type="match status" value="1"/>
</dbReference>
<evidence type="ECO:0000256" key="6">
    <source>
        <dbReference type="SAM" id="Coils"/>
    </source>
</evidence>
<dbReference type="Gene3D" id="3.40.50.300">
    <property type="entry name" value="P-loop containing nucleotide triphosphate hydrolases"/>
    <property type="match status" value="2"/>
</dbReference>
<gene>
    <name evidence="10" type="ORF">CXU22_06040</name>
</gene>
<evidence type="ECO:0000259" key="8">
    <source>
        <dbReference type="PROSITE" id="PS50151"/>
    </source>
</evidence>
<dbReference type="SUPFAM" id="SSF81923">
    <property type="entry name" value="Double Clp-N motif"/>
    <property type="match status" value="1"/>
</dbReference>
<organism evidence="10 11">
    <name type="scientific">Akkermansia muciniphila</name>
    <dbReference type="NCBI Taxonomy" id="239935"/>
    <lineage>
        <taxon>Bacteria</taxon>
        <taxon>Pseudomonadati</taxon>
        <taxon>Verrucomicrobiota</taxon>
        <taxon>Verrucomicrobiia</taxon>
        <taxon>Verrucomicrobiales</taxon>
        <taxon>Akkermansiaceae</taxon>
        <taxon>Akkermansia</taxon>
    </lineage>
</organism>
<dbReference type="InterPro" id="IPR001270">
    <property type="entry name" value="ClpA/B"/>
</dbReference>
<dbReference type="InterPro" id="IPR036628">
    <property type="entry name" value="Clp_N_dom_sf"/>
</dbReference>
<dbReference type="SMART" id="SM01086">
    <property type="entry name" value="ClpB_D2-small"/>
    <property type="match status" value="1"/>
</dbReference>
<evidence type="ECO:0000256" key="7">
    <source>
        <dbReference type="SAM" id="MobiDB-lite"/>
    </source>
</evidence>
<keyword evidence="4" id="KW-0143">Chaperone</keyword>
<dbReference type="SMART" id="SM00382">
    <property type="entry name" value="AAA"/>
    <property type="match status" value="2"/>
</dbReference>
<evidence type="ECO:0000313" key="11">
    <source>
        <dbReference type="Proteomes" id="UP000236000"/>
    </source>
</evidence>
<dbReference type="InterPro" id="IPR019489">
    <property type="entry name" value="Clp_ATPase_C"/>
</dbReference>
<dbReference type="FunFam" id="3.40.50.300:FF:000010">
    <property type="entry name" value="Chaperone clpB 1, putative"/>
    <property type="match status" value="1"/>
</dbReference>
<dbReference type="Gene3D" id="4.10.860.10">
    <property type="entry name" value="UVR domain"/>
    <property type="match status" value="1"/>
</dbReference>
<dbReference type="InterPro" id="IPR004176">
    <property type="entry name" value="Clp_R_N"/>
</dbReference>
<dbReference type="Pfam" id="PF17871">
    <property type="entry name" value="AAA_lid_9"/>
    <property type="match status" value="1"/>
</dbReference>
<feature type="coiled-coil region" evidence="6">
    <location>
        <begin position="442"/>
        <end position="492"/>
    </location>
</feature>
<dbReference type="EMBL" id="PJKA01000010">
    <property type="protein sequence ID" value="PNC18189.1"/>
    <property type="molecule type" value="Genomic_DNA"/>
</dbReference>
<feature type="domain" description="UVR" evidence="8">
    <location>
        <begin position="446"/>
        <end position="481"/>
    </location>
</feature>
<evidence type="ECO:0000256" key="3">
    <source>
        <dbReference type="ARBA" id="ARBA00022840"/>
    </source>
</evidence>
<feature type="compositionally biased region" description="Polar residues" evidence="7">
    <location>
        <begin position="177"/>
        <end position="190"/>
    </location>
</feature>
<evidence type="ECO:0000256" key="4">
    <source>
        <dbReference type="ARBA" id="ARBA00023186"/>
    </source>
</evidence>
<feature type="region of interest" description="Disordered" evidence="7">
    <location>
        <begin position="837"/>
        <end position="860"/>
    </location>
</feature>
<dbReference type="PROSITE" id="PS51903">
    <property type="entry name" value="CLP_R"/>
    <property type="match status" value="1"/>
</dbReference>
<evidence type="ECO:0000256" key="5">
    <source>
        <dbReference type="PROSITE-ProRule" id="PRU01251"/>
    </source>
</evidence>
<keyword evidence="1 5" id="KW-0677">Repeat</keyword>
<evidence type="ECO:0000256" key="2">
    <source>
        <dbReference type="ARBA" id="ARBA00022741"/>
    </source>
</evidence>
<dbReference type="InterPro" id="IPR001943">
    <property type="entry name" value="UVR_dom"/>
</dbReference>
<dbReference type="FunFam" id="3.40.50.300:FF:000025">
    <property type="entry name" value="ATP-dependent Clp protease subunit"/>
    <property type="match status" value="1"/>
</dbReference>
<dbReference type="RefSeq" id="WP_102713571.1">
    <property type="nucleotide sequence ID" value="NZ_CABMLK010000001.1"/>
</dbReference>
<dbReference type="Pfam" id="PF00004">
    <property type="entry name" value="AAA"/>
    <property type="match status" value="1"/>
</dbReference>
<dbReference type="InterPro" id="IPR050130">
    <property type="entry name" value="ClpA_ClpB"/>
</dbReference>
<dbReference type="Pfam" id="PF02861">
    <property type="entry name" value="Clp_N"/>
    <property type="match status" value="1"/>
</dbReference>
<keyword evidence="2" id="KW-0547">Nucleotide-binding</keyword>
<keyword evidence="3" id="KW-0067">ATP-binding</keyword>
<dbReference type="PANTHER" id="PTHR11638">
    <property type="entry name" value="ATP-DEPENDENT CLP PROTEASE"/>
    <property type="match status" value="1"/>
</dbReference>
<accession>A0A2N8HE37</accession>
<feature type="compositionally biased region" description="Acidic residues" evidence="7">
    <location>
        <begin position="149"/>
        <end position="167"/>
    </location>
</feature>
<dbReference type="Pfam" id="PF10431">
    <property type="entry name" value="ClpB_D2-small"/>
    <property type="match status" value="1"/>
</dbReference>
<dbReference type="Pfam" id="PF07724">
    <property type="entry name" value="AAA_2"/>
    <property type="match status" value="1"/>
</dbReference>
<sequence length="860" mass="96331">MNNFTPRAQQVLAHARREADRFNHHYIGTEHLLLGLLKLGKGVAVTILENLGVELTAVRRQVEEQIGRGTEPQAEGNIPYTPRVRKVLAMANREAQELNHTYVGTEHLLLGLIRDGDGVAGQILRHFGVDLEQARRELLDVLTPKYQMDADEDNIIPDDDDDEEENDSPAIPADEPSSPSFSRQQKSKTPALQAFGRDMTQLARDGKLDPVIGRASEIERVIQILCRRNKNNPVLLGEAGVGKTAIVEGLAQEIAQGHVPELLRSKRVISLDLALMVAGTKYRGQFEERLKAVMDEIRREGNVILFIDELHTIVGAGSAEGSMDASNIIKPALSRGELQAIGATTLNEYRKHIEKDAALERRFQQVQVGEPSVEDTIQILAGIQPKYEEHHKVHYTKEAIEASAKLSHRYLTGRFLPDKAIDILDEAGARKRVSQMTRPDHISEMEAGIEQIRERKDQAVDAQLFEDAARLRDEEKQAKAELQNMLDTWRNSYETNYVPVTDEDVMSVLAKWTGIPLARMEEKETTKLLRMEEELKSKVIGQDEAASAIARALRRSRADIKDPRRPIGSFLFLGPTGVGKTYLARNLAEIMFGTADALIQVDMSEYMEKHTTSRLIGSPPGYVGHDEGGQLTEAVRRRPYSVILFDEVEKAHPDVMNLLLQILEEGSVTDSLGRKINFRNTIIILTSNVGAVSAKRQSTMGFGAMSADSADYAAMKEKILEEARKHFRPEFLNRFDDISVFRMLERDDLERIVKLEADKLISRLKTKNITLALSPEALSLIIKNGYDPQYGARPMRRAIERLLEDPLAEALLRGDVKPGDKIEAVETDGTETLTFLHVKDKASPKAKTPRKRTPRKPKAE</sequence>
<dbReference type="CDD" id="cd19499">
    <property type="entry name" value="RecA-like_ClpB_Hsp104-like"/>
    <property type="match status" value="1"/>
</dbReference>
<feature type="region of interest" description="Disordered" evidence="7">
    <location>
        <begin position="149"/>
        <end position="190"/>
    </location>
</feature>
<dbReference type="InterPro" id="IPR003593">
    <property type="entry name" value="AAA+_ATPase"/>
</dbReference>
<dbReference type="GO" id="GO:0034605">
    <property type="term" value="P:cellular response to heat"/>
    <property type="evidence" value="ECO:0007669"/>
    <property type="project" value="TreeGrafter"/>
</dbReference>
<dbReference type="Gene3D" id="1.10.1780.10">
    <property type="entry name" value="Clp, N-terminal domain"/>
    <property type="match status" value="2"/>
</dbReference>
<dbReference type="GO" id="GO:0005524">
    <property type="term" value="F:ATP binding"/>
    <property type="evidence" value="ECO:0007669"/>
    <property type="project" value="UniProtKB-KW"/>
</dbReference>
<dbReference type="InterPro" id="IPR003959">
    <property type="entry name" value="ATPase_AAA_core"/>
</dbReference>
<dbReference type="PRINTS" id="PR00300">
    <property type="entry name" value="CLPPROTEASEA"/>
</dbReference>
<dbReference type="PROSITE" id="PS00870">
    <property type="entry name" value="CLPAB_1"/>
    <property type="match status" value="1"/>
</dbReference>
<dbReference type="PANTHER" id="PTHR11638:SF18">
    <property type="entry name" value="HEAT SHOCK PROTEIN 104"/>
    <property type="match status" value="1"/>
</dbReference>